<keyword evidence="4" id="KW-1185">Reference proteome</keyword>
<dbReference type="Proteomes" id="UP001190700">
    <property type="component" value="Unassembled WGS sequence"/>
</dbReference>
<evidence type="ECO:0000313" key="2">
    <source>
        <dbReference type="EMBL" id="KAK3266814.1"/>
    </source>
</evidence>
<feature type="compositionally biased region" description="Acidic residues" evidence="1">
    <location>
        <begin position="57"/>
        <end position="68"/>
    </location>
</feature>
<organism evidence="2 4">
    <name type="scientific">Cymbomonas tetramitiformis</name>
    <dbReference type="NCBI Taxonomy" id="36881"/>
    <lineage>
        <taxon>Eukaryota</taxon>
        <taxon>Viridiplantae</taxon>
        <taxon>Chlorophyta</taxon>
        <taxon>Pyramimonadophyceae</taxon>
        <taxon>Pyramimonadales</taxon>
        <taxon>Pyramimonadaceae</taxon>
        <taxon>Cymbomonas</taxon>
    </lineage>
</organism>
<gene>
    <name evidence="2" type="ORF">CYMTET_24593</name>
    <name evidence="3" type="ORF">CYMTET_7600</name>
</gene>
<evidence type="ECO:0000313" key="3">
    <source>
        <dbReference type="EMBL" id="KAK3284764.1"/>
    </source>
</evidence>
<sequence>MTGKDNVIQRMKRKLETGPEEWETKKQRIARTEAEHARRKEEPNEPEEGKEAVGDTWPEEMEAQQTQEDEIEFRQMEQEEEAALMLAQNIQTLHQEEGGHATQSIVGNMGKAAKSPPPKPRRTNGRLRRRN</sequence>
<dbReference type="EMBL" id="LGRX02002156">
    <property type="protein sequence ID" value="KAK3284764.1"/>
    <property type="molecule type" value="Genomic_DNA"/>
</dbReference>
<dbReference type="EMBL" id="LGRX02012813">
    <property type="protein sequence ID" value="KAK3266814.1"/>
    <property type="molecule type" value="Genomic_DNA"/>
</dbReference>
<feature type="compositionally biased region" description="Basic residues" evidence="1">
    <location>
        <begin position="119"/>
        <end position="131"/>
    </location>
</feature>
<feature type="region of interest" description="Disordered" evidence="1">
    <location>
        <begin position="1"/>
        <end position="68"/>
    </location>
</feature>
<comment type="caution">
    <text evidence="2">The sequence shown here is derived from an EMBL/GenBank/DDBJ whole genome shotgun (WGS) entry which is preliminary data.</text>
</comment>
<evidence type="ECO:0000256" key="1">
    <source>
        <dbReference type="SAM" id="MobiDB-lite"/>
    </source>
</evidence>
<dbReference type="AlphaFoldDB" id="A0AAE0FVQ9"/>
<protein>
    <submittedName>
        <fullName evidence="2">Uncharacterized protein</fullName>
    </submittedName>
</protein>
<reference evidence="2" key="2">
    <citation type="submission" date="2023-06" db="EMBL/GenBank/DDBJ databases">
        <title>Long-read-based genome assembly of the green algal bacterivore Cymbomonas tetramitiformis.</title>
        <authorList>
            <person name="Gyaltshen Y."/>
            <person name="Rozenberg A."/>
            <person name="Paasch A."/>
            <person name="Burns J.A."/>
            <person name="Warring S."/>
            <person name="Larson R."/>
            <person name="Maurer-Alcala X."/>
            <person name="Dacks J."/>
            <person name="Kim E."/>
        </authorList>
    </citation>
    <scope>NUCLEOTIDE SEQUENCE</scope>
    <source>
        <strain evidence="2">PLY_AMNH</strain>
    </source>
</reference>
<name>A0AAE0FVQ9_9CHLO</name>
<proteinExistence type="predicted"/>
<feature type="compositionally biased region" description="Basic and acidic residues" evidence="1">
    <location>
        <begin position="14"/>
        <end position="53"/>
    </location>
</feature>
<feature type="region of interest" description="Disordered" evidence="1">
    <location>
        <begin position="96"/>
        <end position="131"/>
    </location>
</feature>
<evidence type="ECO:0000313" key="4">
    <source>
        <dbReference type="Proteomes" id="UP001190700"/>
    </source>
</evidence>
<reference evidence="2 4" key="1">
    <citation type="journal article" date="2015" name="Genome Biol. Evol.">
        <title>Comparative Genomics of a Bacterivorous Green Alga Reveals Evolutionary Causalities and Consequences of Phago-Mixotrophic Mode of Nutrition.</title>
        <authorList>
            <person name="Burns J.A."/>
            <person name="Paasch A."/>
            <person name="Narechania A."/>
            <person name="Kim E."/>
        </authorList>
    </citation>
    <scope>NUCLEOTIDE SEQUENCE [LARGE SCALE GENOMIC DNA]</scope>
    <source>
        <strain evidence="2">PLY_AMNH</strain>
    </source>
</reference>
<accession>A0AAE0FVQ9</accession>